<keyword evidence="1" id="KW-0175">Coiled coil</keyword>
<organism evidence="3 4">
    <name type="scientific">Azospirillum argentinense</name>
    <dbReference type="NCBI Taxonomy" id="2970906"/>
    <lineage>
        <taxon>Bacteria</taxon>
        <taxon>Pseudomonadati</taxon>
        <taxon>Pseudomonadota</taxon>
        <taxon>Alphaproteobacteria</taxon>
        <taxon>Rhodospirillales</taxon>
        <taxon>Azospirillaceae</taxon>
        <taxon>Azospirillum</taxon>
    </lineage>
</organism>
<dbReference type="AlphaFoldDB" id="A0A4D8PXH5"/>
<evidence type="ECO:0000256" key="2">
    <source>
        <dbReference type="SAM" id="Phobius"/>
    </source>
</evidence>
<dbReference type="Pfam" id="PF14362">
    <property type="entry name" value="DUF4407"/>
    <property type="match status" value="1"/>
</dbReference>
<evidence type="ECO:0000313" key="4">
    <source>
        <dbReference type="Proteomes" id="UP000298595"/>
    </source>
</evidence>
<name>A0A4D8PXH5_9PROT</name>
<protein>
    <submittedName>
        <fullName evidence="3">DUF4407 domain-containing protein</fullName>
    </submittedName>
</protein>
<proteinExistence type="predicted"/>
<gene>
    <name evidence="3" type="ORF">D3093_35495</name>
</gene>
<evidence type="ECO:0000256" key="1">
    <source>
        <dbReference type="SAM" id="Coils"/>
    </source>
</evidence>
<keyword evidence="2" id="KW-0812">Transmembrane</keyword>
<dbReference type="InterPro" id="IPR025519">
    <property type="entry name" value="DUF4407"/>
</dbReference>
<feature type="coiled-coil region" evidence="1">
    <location>
        <begin position="209"/>
        <end position="236"/>
    </location>
</feature>
<evidence type="ECO:0000313" key="3">
    <source>
        <dbReference type="EMBL" id="QCO00549.1"/>
    </source>
</evidence>
<keyword evidence="2" id="KW-0472">Membrane</keyword>
<feature type="transmembrane region" description="Helical" evidence="2">
    <location>
        <begin position="157"/>
        <end position="180"/>
    </location>
</feature>
<sequence length="442" mass="49649">MVITLALLTVVLTFFRLLFTSMGLKSRFKRHDSLKGISFPYAVQGSIVMRAILFLSGTRYEIFLMSPTGDRVRRFQLSISLLLAFIYMCFSYYSFLSVSIQGELFKSGKLVSEFPYLIAALFIALVMLIIDMSIIVGSNHEGVQNSKPGEGVSGKAAMLRVAFALVMGYFASSTMVVYVFRAEAVAAALYDDKRLKNLDTDVKEFKSTLDAGTTALNEATARIKTLEDEADCLTKSLEVERTGFLGGKRVVKGQVICGAYTATGKPGTGPKFNAMQNERNGLRNRISEEKSSLDTIQGGIIATQEMINPSIQRKNNYIHSMSSNFMMLHNALIQRAWNDPFGVGSYFFFMTLLFMVIELAPLILKFYVKTRDYDDLCKINETNFREFFEAKIHLSVPREDPQADEKVSLPEMIERFVRRLADLIGEAGELLQKILGMVKRIF</sequence>
<dbReference type="KEGG" id="aare:D3093_35495"/>
<geneLocation type="plasmid" evidence="3 4">
    <name>p7</name>
</geneLocation>
<reference evidence="3 4" key="1">
    <citation type="submission" date="2018-09" db="EMBL/GenBank/DDBJ databases">
        <title>Whole genome based analysis of evolution and adaptive divergence in Indian and Brazilian strains of Azospirillum brasilense.</title>
        <authorList>
            <person name="Singh C."/>
            <person name="Tripathi A.K."/>
        </authorList>
    </citation>
    <scope>NUCLEOTIDE SEQUENCE [LARGE SCALE GENOMIC DNA]</scope>
    <source>
        <strain evidence="3 4">MTCC4035</strain>
        <plasmid evidence="3 4">p7</plasmid>
    </source>
</reference>
<keyword evidence="3" id="KW-0614">Plasmid</keyword>
<feature type="transmembrane region" description="Helical" evidence="2">
    <location>
        <begin position="346"/>
        <end position="368"/>
    </location>
</feature>
<feature type="transmembrane region" description="Helical" evidence="2">
    <location>
        <begin position="39"/>
        <end position="56"/>
    </location>
</feature>
<dbReference type="Proteomes" id="UP000298595">
    <property type="component" value="Plasmid p7"/>
</dbReference>
<keyword evidence="2" id="KW-1133">Transmembrane helix</keyword>
<dbReference type="EMBL" id="CP032328">
    <property type="protein sequence ID" value="QCO00549.1"/>
    <property type="molecule type" value="Genomic_DNA"/>
</dbReference>
<feature type="transmembrane region" description="Helical" evidence="2">
    <location>
        <begin position="116"/>
        <end position="136"/>
    </location>
</feature>
<accession>A0A4D8PXH5</accession>
<feature type="transmembrane region" description="Helical" evidence="2">
    <location>
        <begin position="77"/>
        <end position="96"/>
    </location>
</feature>